<name>A0A0F3IV70_9PROT</name>
<proteinExistence type="predicted"/>
<dbReference type="OrthoDB" id="7352860at2"/>
<evidence type="ECO:0000313" key="2">
    <source>
        <dbReference type="EMBL" id="KJV10532.1"/>
    </source>
</evidence>
<sequence length="115" mass="12385">MTKKLACLFVGLSLLGACAALEREPSEDELEAAIATKFRDVRALAILLPGLESFVGLIDVQGGRKQGCQATDDVRRSGYRCTVTLDVKTPLTVLHPTLDLRFIKTASGWAVADLP</sequence>
<dbReference type="PROSITE" id="PS51257">
    <property type="entry name" value="PROKAR_LIPOPROTEIN"/>
    <property type="match status" value="1"/>
</dbReference>
<protein>
    <recommendedName>
        <fullName evidence="4">Lipoprotein</fullName>
    </recommendedName>
</protein>
<organism evidence="2 3">
    <name type="scientific">Elstera litoralis</name>
    <dbReference type="NCBI Taxonomy" id="552518"/>
    <lineage>
        <taxon>Bacteria</taxon>
        <taxon>Pseudomonadati</taxon>
        <taxon>Pseudomonadota</taxon>
        <taxon>Alphaproteobacteria</taxon>
        <taxon>Rhodospirillales</taxon>
        <taxon>Rhodospirillaceae</taxon>
        <taxon>Elstera</taxon>
    </lineage>
</organism>
<dbReference type="AlphaFoldDB" id="A0A0F3IV70"/>
<reference evidence="2 3" key="1">
    <citation type="submission" date="2015-03" db="EMBL/GenBank/DDBJ databases">
        <title>Draft genome sequence of Elstera litoralis.</title>
        <authorList>
            <person name="Rahalkar M.C."/>
            <person name="Dhakephalkar P.K."/>
            <person name="Pore S.D."/>
            <person name="Arora P."/>
            <person name="Kapse N.G."/>
            <person name="Pandit P.S."/>
        </authorList>
    </citation>
    <scope>NUCLEOTIDE SEQUENCE [LARGE SCALE GENOMIC DNA]</scope>
    <source>
        <strain evidence="2 3">Dia-1</strain>
    </source>
</reference>
<dbReference type="EMBL" id="LAJY01000081">
    <property type="protein sequence ID" value="KJV10532.1"/>
    <property type="molecule type" value="Genomic_DNA"/>
</dbReference>
<keyword evidence="3" id="KW-1185">Reference proteome</keyword>
<feature type="chain" id="PRO_5002462624" description="Lipoprotein" evidence="1">
    <location>
        <begin position="20"/>
        <end position="115"/>
    </location>
</feature>
<gene>
    <name evidence="2" type="ORF">VZ95_04215</name>
</gene>
<dbReference type="Proteomes" id="UP000033774">
    <property type="component" value="Unassembled WGS sequence"/>
</dbReference>
<evidence type="ECO:0000256" key="1">
    <source>
        <dbReference type="SAM" id="SignalP"/>
    </source>
</evidence>
<comment type="caution">
    <text evidence="2">The sequence shown here is derived from an EMBL/GenBank/DDBJ whole genome shotgun (WGS) entry which is preliminary data.</text>
</comment>
<evidence type="ECO:0008006" key="4">
    <source>
        <dbReference type="Google" id="ProtNLM"/>
    </source>
</evidence>
<dbReference type="RefSeq" id="WP_045774767.1">
    <property type="nucleotide sequence ID" value="NZ_LAJY01000081.1"/>
</dbReference>
<feature type="signal peptide" evidence="1">
    <location>
        <begin position="1"/>
        <end position="19"/>
    </location>
</feature>
<keyword evidence="1" id="KW-0732">Signal</keyword>
<accession>A0A0F3IV70</accession>
<evidence type="ECO:0000313" key="3">
    <source>
        <dbReference type="Proteomes" id="UP000033774"/>
    </source>
</evidence>